<dbReference type="Pfam" id="PF00132">
    <property type="entry name" value="Hexapep"/>
    <property type="match status" value="1"/>
</dbReference>
<organism evidence="3 4">
    <name type="scientific">Candidatus Woesebacteria bacterium GW2011_GWA1_37_8</name>
    <dbReference type="NCBI Taxonomy" id="1618546"/>
    <lineage>
        <taxon>Bacteria</taxon>
        <taxon>Candidatus Woeseibacteriota</taxon>
    </lineage>
</organism>
<dbReference type="AlphaFoldDB" id="A0A0G0HT49"/>
<dbReference type="Gene3D" id="2.160.10.10">
    <property type="entry name" value="Hexapeptide repeat proteins"/>
    <property type="match status" value="1"/>
</dbReference>
<dbReference type="CDD" id="cd04647">
    <property type="entry name" value="LbH_MAT_like"/>
    <property type="match status" value="1"/>
</dbReference>
<dbReference type="PROSITE" id="PS00101">
    <property type="entry name" value="HEXAPEP_TRANSFERASES"/>
    <property type="match status" value="1"/>
</dbReference>
<sequence length="213" mass="23342">MIYSDNIHLTKNGIFFTDKHGNKLSTSNALTKIFIRIQNWLVDFELFLIHMTSLHVPFYAIRKLIFSLAGVKIGKGSVIHMGCKFFNPSGITIGDDTIVGDSAFLDGRASLTIGDHVDIASQVMIYNSEHDLESENFSAREEQVEIGDYVFIGPRAIILPGVNVGKGAVIAAGAVVVKDVDTFSIVGGIPAKDIGNRKNVDLKYKLGRARLFQ</sequence>
<accession>A0A0G0HT49</accession>
<dbReference type="InterPro" id="IPR011004">
    <property type="entry name" value="Trimer_LpxA-like_sf"/>
</dbReference>
<dbReference type="InterPro" id="IPR018357">
    <property type="entry name" value="Hexapep_transf_CS"/>
</dbReference>
<dbReference type="SUPFAM" id="SSF51161">
    <property type="entry name" value="Trimeric LpxA-like enzymes"/>
    <property type="match status" value="1"/>
</dbReference>
<dbReference type="PANTHER" id="PTHR43300:SF11">
    <property type="entry name" value="ACETYLTRANSFERASE RV3034C-RELATED"/>
    <property type="match status" value="1"/>
</dbReference>
<comment type="caution">
    <text evidence="3">The sequence shown here is derived from an EMBL/GenBank/DDBJ whole genome shotgun (WGS) entry which is preliminary data.</text>
</comment>
<evidence type="ECO:0000256" key="1">
    <source>
        <dbReference type="ARBA" id="ARBA00022679"/>
    </source>
</evidence>
<keyword evidence="2" id="KW-0677">Repeat</keyword>
<dbReference type="EMBL" id="LBTR01000002">
    <property type="protein sequence ID" value="KKQ46323.1"/>
    <property type="molecule type" value="Genomic_DNA"/>
</dbReference>
<keyword evidence="1 3" id="KW-0808">Transferase</keyword>
<evidence type="ECO:0000256" key="2">
    <source>
        <dbReference type="ARBA" id="ARBA00022737"/>
    </source>
</evidence>
<dbReference type="InterPro" id="IPR050179">
    <property type="entry name" value="Trans_hexapeptide_repeat"/>
</dbReference>
<dbReference type="GO" id="GO:0016740">
    <property type="term" value="F:transferase activity"/>
    <property type="evidence" value="ECO:0007669"/>
    <property type="project" value="UniProtKB-KW"/>
</dbReference>
<proteinExistence type="predicted"/>
<name>A0A0G0HT49_9BACT</name>
<dbReference type="InterPro" id="IPR001451">
    <property type="entry name" value="Hexapep"/>
</dbReference>
<evidence type="ECO:0000313" key="4">
    <source>
        <dbReference type="Proteomes" id="UP000034603"/>
    </source>
</evidence>
<dbReference type="Proteomes" id="UP000034603">
    <property type="component" value="Unassembled WGS sequence"/>
</dbReference>
<dbReference type="PANTHER" id="PTHR43300">
    <property type="entry name" value="ACETYLTRANSFERASE"/>
    <property type="match status" value="1"/>
</dbReference>
<gene>
    <name evidence="3" type="ORF">US62_C0002G0006</name>
</gene>
<evidence type="ECO:0000313" key="3">
    <source>
        <dbReference type="EMBL" id="KKQ46323.1"/>
    </source>
</evidence>
<reference evidence="3 4" key="1">
    <citation type="journal article" date="2015" name="Nature">
        <title>rRNA introns, odd ribosomes, and small enigmatic genomes across a large radiation of phyla.</title>
        <authorList>
            <person name="Brown C.T."/>
            <person name="Hug L.A."/>
            <person name="Thomas B.C."/>
            <person name="Sharon I."/>
            <person name="Castelle C.J."/>
            <person name="Singh A."/>
            <person name="Wilkins M.J."/>
            <person name="Williams K.H."/>
            <person name="Banfield J.F."/>
        </authorList>
    </citation>
    <scope>NUCLEOTIDE SEQUENCE [LARGE SCALE GENOMIC DNA]</scope>
</reference>
<protein>
    <submittedName>
        <fullName evidence="3">Acetyltransferase</fullName>
    </submittedName>
</protein>